<dbReference type="Proteomes" id="UP000537204">
    <property type="component" value="Unassembled WGS sequence"/>
</dbReference>
<comment type="caution">
    <text evidence="3">The sequence shown here is derived from an EMBL/GenBank/DDBJ whole genome shotgun (WGS) entry which is preliminary data.</text>
</comment>
<evidence type="ECO:0000313" key="4">
    <source>
        <dbReference type="Proteomes" id="UP000537204"/>
    </source>
</evidence>
<dbReference type="AlphaFoldDB" id="A0A7W9DZD8"/>
<reference evidence="3 4" key="1">
    <citation type="submission" date="2020-08" db="EMBL/GenBank/DDBJ databases">
        <title>Genomic Encyclopedia of Type Strains, Phase IV (KMG-V): Genome sequencing to study the core and pangenomes of soil and plant-associated prokaryotes.</title>
        <authorList>
            <person name="Whitman W."/>
        </authorList>
    </citation>
    <scope>NUCLEOTIDE SEQUENCE [LARGE SCALE GENOMIC DNA]</scope>
    <source>
        <strain evidence="3 4">S3M1</strain>
    </source>
</reference>
<dbReference type="InterPro" id="IPR025295">
    <property type="entry name" value="eCIS_core_dom"/>
</dbReference>
<dbReference type="EMBL" id="JACHCE010000004">
    <property type="protein sequence ID" value="MBB5636861.1"/>
    <property type="molecule type" value="Genomic_DNA"/>
</dbReference>
<gene>
    <name evidence="3" type="ORF">HDE68_002774</name>
</gene>
<evidence type="ECO:0000256" key="1">
    <source>
        <dbReference type="SAM" id="MobiDB-lite"/>
    </source>
</evidence>
<organism evidence="3 4">
    <name type="scientific">Pedobacter cryoconitis</name>
    <dbReference type="NCBI Taxonomy" id="188932"/>
    <lineage>
        <taxon>Bacteria</taxon>
        <taxon>Pseudomonadati</taxon>
        <taxon>Bacteroidota</taxon>
        <taxon>Sphingobacteriia</taxon>
        <taxon>Sphingobacteriales</taxon>
        <taxon>Sphingobacteriaceae</taxon>
        <taxon>Pedobacter</taxon>
    </lineage>
</organism>
<evidence type="ECO:0000313" key="3">
    <source>
        <dbReference type="EMBL" id="MBB5636861.1"/>
    </source>
</evidence>
<dbReference type="RefSeq" id="WP_183882765.1">
    <property type="nucleotide sequence ID" value="NZ_JACHCE010000004.1"/>
</dbReference>
<proteinExistence type="predicted"/>
<dbReference type="Pfam" id="PF13699">
    <property type="entry name" value="eCIS_core"/>
    <property type="match status" value="1"/>
</dbReference>
<protein>
    <recommendedName>
        <fullName evidence="2">eCIS core domain-containing protein</fullName>
    </recommendedName>
</protein>
<name>A0A7W9DZD8_9SPHI</name>
<sequence>MSNYANENREKKGQSLSRNVSQRKKENNTGLPDNLKSGIENLSSYSLDDVKVHYNSDKPSQLQAHAYAQGTDIHLAPGQEKHLPHEAWHVVQQKQGRVEPTMQLKGQVNVNDDAGLEKEADVMGAKAFQFVNYQLKAVEPASNPNSLQKGVVQAAMADLTRIQKERFKKSDKGKYTTVGFEIDVLTTNAGNPIQGMSHLVVGKGTAPFAGQSLGYQLETDAGNVLEMVTPPYLIEKNENGVLNAADLIMVVGHLKQGYDAAQNSIDSIPKPGKKANVNAELANITNSVSGNFDAGLTPQAIKIYNPLIPPAPAPAPPTTTIPPPEVMVNETHMSPKANLNTLINSLAGKNNIHITAGAGPAFNPQLNIFTSVQNYDALSASTESRLDKLNDFKHKEAKDITDVKVDLITRLRTMLVDVSFKTSIDFLEYTLKVLDPRRTALAIQKSGQDKMFSDKAPLTGTKAAEFNEAASDVSYVKDQKGVWLKTDVYNYIVKSLYGDQTKINEFGNNLKSVYDSLNLVTHIATRSWVLGLSHLYNDLKLFEASNGNRPTPALEKDWGGATFFTSDTVLGIRHDTLLKEEKVKECYEMLNRPGSYNFDDGRVLVELRNMGFVKGDTITEINDKLTAFLAAWEGAL</sequence>
<evidence type="ECO:0000259" key="2">
    <source>
        <dbReference type="Pfam" id="PF13699"/>
    </source>
</evidence>
<feature type="region of interest" description="Disordered" evidence="1">
    <location>
        <begin position="1"/>
        <end position="37"/>
    </location>
</feature>
<accession>A0A7W9DZD8</accession>
<feature type="domain" description="eCIS core" evidence="2">
    <location>
        <begin position="31"/>
        <end position="96"/>
    </location>
</feature>